<reference evidence="1 2" key="1">
    <citation type="journal article" date="2021" name="BMC Genomics">
        <title>Datura genome reveals duplications of psychoactive alkaloid biosynthetic genes and high mutation rate following tissue culture.</title>
        <authorList>
            <person name="Rajewski A."/>
            <person name="Carter-House D."/>
            <person name="Stajich J."/>
            <person name="Litt A."/>
        </authorList>
    </citation>
    <scope>NUCLEOTIDE SEQUENCE [LARGE SCALE GENOMIC DNA]</scope>
    <source>
        <strain evidence="1">AR-01</strain>
    </source>
</reference>
<evidence type="ECO:0000313" key="2">
    <source>
        <dbReference type="Proteomes" id="UP000823775"/>
    </source>
</evidence>
<sequence length="142" mass="16601">MDVYVMKTLECLWMVCHMGTFPLLKGCDKGSKPSLLIFAEEVLMAFLSARARDQIDYSTTIIPRLCPSTAECFDLVRFMIASANLIPWALADVFHSSPEPALRTFRVIGKLHHSRRKHFERVHAMWMRQRVEYEGFQWDYSR</sequence>
<evidence type="ECO:0000313" key="1">
    <source>
        <dbReference type="EMBL" id="MCD7468383.1"/>
    </source>
</evidence>
<feature type="non-terminal residue" evidence="1">
    <location>
        <position position="142"/>
    </location>
</feature>
<accession>A0ABS8TB82</accession>
<gene>
    <name evidence="1" type="ORF">HAX54_006475</name>
</gene>
<comment type="caution">
    <text evidence="1">The sequence shown here is derived from an EMBL/GenBank/DDBJ whole genome shotgun (WGS) entry which is preliminary data.</text>
</comment>
<protein>
    <submittedName>
        <fullName evidence="1">Uncharacterized protein</fullName>
    </submittedName>
</protein>
<keyword evidence="2" id="KW-1185">Reference proteome</keyword>
<dbReference type="EMBL" id="JACEIK010001325">
    <property type="protein sequence ID" value="MCD7468383.1"/>
    <property type="molecule type" value="Genomic_DNA"/>
</dbReference>
<organism evidence="1 2">
    <name type="scientific">Datura stramonium</name>
    <name type="common">Jimsonweed</name>
    <name type="synonym">Common thornapple</name>
    <dbReference type="NCBI Taxonomy" id="4076"/>
    <lineage>
        <taxon>Eukaryota</taxon>
        <taxon>Viridiplantae</taxon>
        <taxon>Streptophyta</taxon>
        <taxon>Embryophyta</taxon>
        <taxon>Tracheophyta</taxon>
        <taxon>Spermatophyta</taxon>
        <taxon>Magnoliopsida</taxon>
        <taxon>eudicotyledons</taxon>
        <taxon>Gunneridae</taxon>
        <taxon>Pentapetalae</taxon>
        <taxon>asterids</taxon>
        <taxon>lamiids</taxon>
        <taxon>Solanales</taxon>
        <taxon>Solanaceae</taxon>
        <taxon>Solanoideae</taxon>
        <taxon>Datureae</taxon>
        <taxon>Datura</taxon>
    </lineage>
</organism>
<proteinExistence type="predicted"/>
<dbReference type="Proteomes" id="UP000823775">
    <property type="component" value="Unassembled WGS sequence"/>
</dbReference>
<name>A0ABS8TB82_DATST</name>